<evidence type="ECO:0000256" key="2">
    <source>
        <dbReference type="SAM" id="Phobius"/>
    </source>
</evidence>
<evidence type="ECO:0000256" key="3">
    <source>
        <dbReference type="SAM" id="SignalP"/>
    </source>
</evidence>
<dbReference type="AlphaFoldDB" id="A0A0N4Z7X7"/>
<dbReference type="PROSITE" id="PS51257">
    <property type="entry name" value="PROKAR_LIPOPROTEIN"/>
    <property type="match status" value="1"/>
</dbReference>
<feature type="compositionally biased region" description="Low complexity" evidence="1">
    <location>
        <begin position="80"/>
        <end position="118"/>
    </location>
</feature>
<feature type="region of interest" description="Disordered" evidence="1">
    <location>
        <begin position="31"/>
        <end position="118"/>
    </location>
</feature>
<dbReference type="WBParaSite" id="PTRK_0000328800.1">
    <property type="protein sequence ID" value="PTRK_0000328800.1"/>
    <property type="gene ID" value="PTRK_0000328800"/>
</dbReference>
<sequence>MASLRYHILILLLALSCALIVSQQNAEEEPVGDGFIEGSASYSNNNPDDEDSYNIEASAIPPADLKPAIPPENVIETKYTSPSDKSVVPTSDDSSTTTTYDDQNTGISITGVSSTSSPIPSTDEGLLSTINIIIVATIIIVIIIFLIICCACRGSRKDGYTRGNKMGETI</sequence>
<protein>
    <submittedName>
        <fullName evidence="5">Syndecan domain-containing protein</fullName>
    </submittedName>
</protein>
<accession>A0A0N4Z7X7</accession>
<evidence type="ECO:0000256" key="1">
    <source>
        <dbReference type="SAM" id="MobiDB-lite"/>
    </source>
</evidence>
<feature type="chain" id="PRO_5005891261" evidence="3">
    <location>
        <begin position="19"/>
        <end position="170"/>
    </location>
</feature>
<keyword evidence="2" id="KW-0812">Transmembrane</keyword>
<organism evidence="4 5">
    <name type="scientific">Parastrongyloides trichosuri</name>
    <name type="common">Possum-specific nematode worm</name>
    <dbReference type="NCBI Taxonomy" id="131310"/>
    <lineage>
        <taxon>Eukaryota</taxon>
        <taxon>Metazoa</taxon>
        <taxon>Ecdysozoa</taxon>
        <taxon>Nematoda</taxon>
        <taxon>Chromadorea</taxon>
        <taxon>Rhabditida</taxon>
        <taxon>Tylenchina</taxon>
        <taxon>Panagrolaimomorpha</taxon>
        <taxon>Strongyloidoidea</taxon>
        <taxon>Strongyloididae</taxon>
        <taxon>Parastrongyloides</taxon>
    </lineage>
</organism>
<evidence type="ECO:0000313" key="4">
    <source>
        <dbReference type="Proteomes" id="UP000038045"/>
    </source>
</evidence>
<evidence type="ECO:0000313" key="5">
    <source>
        <dbReference type="WBParaSite" id="PTRK_0000328800.1"/>
    </source>
</evidence>
<reference evidence="5" key="1">
    <citation type="submission" date="2017-02" db="UniProtKB">
        <authorList>
            <consortium name="WormBaseParasite"/>
        </authorList>
    </citation>
    <scope>IDENTIFICATION</scope>
</reference>
<feature type="transmembrane region" description="Helical" evidence="2">
    <location>
        <begin position="130"/>
        <end position="152"/>
    </location>
</feature>
<dbReference type="Proteomes" id="UP000038045">
    <property type="component" value="Unplaced"/>
</dbReference>
<name>A0A0N4Z7X7_PARTI</name>
<proteinExistence type="predicted"/>
<keyword evidence="4" id="KW-1185">Reference proteome</keyword>
<keyword evidence="3" id="KW-0732">Signal</keyword>
<keyword evidence="2" id="KW-0472">Membrane</keyword>
<feature type="signal peptide" evidence="3">
    <location>
        <begin position="1"/>
        <end position="18"/>
    </location>
</feature>
<keyword evidence="2" id="KW-1133">Transmembrane helix</keyword>